<dbReference type="GO" id="GO:0008236">
    <property type="term" value="F:serine-type peptidase activity"/>
    <property type="evidence" value="ECO:0007669"/>
    <property type="project" value="UniProtKB-KW"/>
</dbReference>
<keyword evidence="3 10" id="KW-0645">Protease</keyword>
<dbReference type="InterPro" id="IPR004635">
    <property type="entry name" value="Pept_S49_SppA"/>
</dbReference>
<evidence type="ECO:0000256" key="6">
    <source>
        <dbReference type="ARBA" id="ARBA00023136"/>
    </source>
</evidence>
<proteinExistence type="inferred from homology"/>
<feature type="transmembrane region" description="Helical" evidence="8">
    <location>
        <begin position="7"/>
        <end position="32"/>
    </location>
</feature>
<dbReference type="EMBL" id="LAPZ01000012">
    <property type="protein sequence ID" value="OSY87309.1"/>
    <property type="molecule type" value="Genomic_DNA"/>
</dbReference>
<dbReference type="InterPro" id="IPR002142">
    <property type="entry name" value="Peptidase_S49"/>
</dbReference>
<dbReference type="PANTHER" id="PTHR33209:SF1">
    <property type="entry name" value="PEPTIDASE S49 DOMAIN-CONTAINING PROTEIN"/>
    <property type="match status" value="1"/>
</dbReference>
<keyword evidence="6 8" id="KW-0472">Membrane</keyword>
<feature type="domain" description="Peptidase S49" evidence="9">
    <location>
        <begin position="121"/>
        <end position="274"/>
    </location>
</feature>
<dbReference type="Proteomes" id="UP000194221">
    <property type="component" value="Unassembled WGS sequence"/>
</dbReference>
<reference evidence="10 11" key="1">
    <citation type="submission" date="2015-03" db="EMBL/GenBank/DDBJ databases">
        <title>Genome sequence of Tenacibaculum sp. S2-2, isolated from intestinal microbiota of sea cucumber, Apostichopus japonicas.</title>
        <authorList>
            <person name="Shao Z."/>
            <person name="Wang L."/>
            <person name="Li X."/>
        </authorList>
    </citation>
    <scope>NUCLEOTIDE SEQUENCE [LARGE SCALE GENOMIC DNA]</scope>
    <source>
        <strain evidence="10 11">S2-2</strain>
    </source>
</reference>
<dbReference type="STRING" id="1635173.WH52_11705"/>
<dbReference type="RefSeq" id="WP_086031148.1">
    <property type="nucleotide sequence ID" value="NZ_LAPZ01000012.1"/>
</dbReference>
<dbReference type="NCBIfam" id="TIGR00705">
    <property type="entry name" value="SppA_67K"/>
    <property type="match status" value="1"/>
</dbReference>
<evidence type="ECO:0000256" key="1">
    <source>
        <dbReference type="ARBA" id="ARBA00004370"/>
    </source>
</evidence>
<dbReference type="Gene3D" id="3.90.226.10">
    <property type="entry name" value="2-enoyl-CoA Hydratase, Chain A, domain 1"/>
    <property type="match status" value="3"/>
</dbReference>
<evidence type="ECO:0000313" key="11">
    <source>
        <dbReference type="Proteomes" id="UP000194221"/>
    </source>
</evidence>
<evidence type="ECO:0000259" key="9">
    <source>
        <dbReference type="Pfam" id="PF01343"/>
    </source>
</evidence>
<keyword evidence="11" id="KW-1185">Reference proteome</keyword>
<evidence type="ECO:0000256" key="3">
    <source>
        <dbReference type="ARBA" id="ARBA00022670"/>
    </source>
</evidence>
<dbReference type="CDD" id="cd07018">
    <property type="entry name" value="S49_SppA_67K_type"/>
    <property type="match status" value="1"/>
</dbReference>
<protein>
    <submittedName>
        <fullName evidence="10">Protease IV</fullName>
    </submittedName>
</protein>
<organism evidence="10 11">
    <name type="scientific">Tenacibaculum holothuriorum</name>
    <dbReference type="NCBI Taxonomy" id="1635173"/>
    <lineage>
        <taxon>Bacteria</taxon>
        <taxon>Pseudomonadati</taxon>
        <taxon>Bacteroidota</taxon>
        <taxon>Flavobacteriia</taxon>
        <taxon>Flavobacteriales</taxon>
        <taxon>Flavobacteriaceae</taxon>
        <taxon>Tenacibaculum</taxon>
    </lineage>
</organism>
<evidence type="ECO:0000256" key="4">
    <source>
        <dbReference type="ARBA" id="ARBA00022801"/>
    </source>
</evidence>
<dbReference type="GO" id="GO:0006465">
    <property type="term" value="P:signal peptide processing"/>
    <property type="evidence" value="ECO:0007669"/>
    <property type="project" value="InterPro"/>
</dbReference>
<dbReference type="NCBIfam" id="TIGR00706">
    <property type="entry name" value="SppA_dom"/>
    <property type="match status" value="1"/>
</dbReference>
<dbReference type="CDD" id="cd07023">
    <property type="entry name" value="S49_Sppa_N_C"/>
    <property type="match status" value="1"/>
</dbReference>
<gene>
    <name evidence="10" type="ORF">WH52_11705</name>
</gene>
<feature type="active site" description="Nucleophile" evidence="7">
    <location>
        <position position="381"/>
    </location>
</feature>
<name>A0A1Y2PC42_9FLAO</name>
<evidence type="ECO:0000256" key="8">
    <source>
        <dbReference type="SAM" id="Phobius"/>
    </source>
</evidence>
<dbReference type="SUPFAM" id="SSF52096">
    <property type="entry name" value="ClpP/crotonase"/>
    <property type="match status" value="2"/>
</dbReference>
<comment type="similarity">
    <text evidence="2">Belongs to the peptidase S49 family.</text>
</comment>
<keyword evidence="4" id="KW-0378">Hydrolase</keyword>
<dbReference type="AlphaFoldDB" id="A0A1Y2PC42"/>
<comment type="subcellular location">
    <subcellularLocation>
        <location evidence="1">Membrane</location>
    </subcellularLocation>
</comment>
<evidence type="ECO:0000313" key="10">
    <source>
        <dbReference type="EMBL" id="OSY87309.1"/>
    </source>
</evidence>
<evidence type="ECO:0000256" key="2">
    <source>
        <dbReference type="ARBA" id="ARBA00008683"/>
    </source>
</evidence>
<feature type="active site" description="Proton donor/acceptor" evidence="7">
    <location>
        <position position="189"/>
    </location>
</feature>
<keyword evidence="8" id="KW-1133">Transmembrane helix</keyword>
<dbReference type="OrthoDB" id="9764363at2"/>
<dbReference type="InterPro" id="IPR004634">
    <property type="entry name" value="Pept_S49_pIV"/>
</dbReference>
<dbReference type="Pfam" id="PF01343">
    <property type="entry name" value="Peptidase_S49"/>
    <property type="match status" value="2"/>
</dbReference>
<dbReference type="GO" id="GO:0016020">
    <property type="term" value="C:membrane"/>
    <property type="evidence" value="ECO:0007669"/>
    <property type="project" value="UniProtKB-SubCell"/>
</dbReference>
<feature type="domain" description="Peptidase S49" evidence="9">
    <location>
        <begin position="365"/>
        <end position="514"/>
    </location>
</feature>
<dbReference type="InterPro" id="IPR047217">
    <property type="entry name" value="S49_SppA_67K_type_N"/>
</dbReference>
<evidence type="ECO:0000256" key="7">
    <source>
        <dbReference type="PIRSR" id="PIRSR001217-1"/>
    </source>
</evidence>
<sequence length="582" mass="64813">MKFLRNLIASILGFFIAIFLLFIFFIGIAALMNTEEAIIVKPNSILELDLSTSIKDYAPKEDNPIAEALDLVDEKLALNKILNAIENAKSDSNIKGISINTTYISAGIAQTQAIRNKLEEFKESGKFIYAYNDVYDQKNYYLSSVADSLFLNPVGAIDFKGLSTEILYYKDFEDKYGVKMEVIRHGKYKSAVEPYLTNKMSEANREQTTSFLKSIWSEITDDIFKSRNIPVEQLNIIADNAFGRNAELAFNNKLTDGSIYQDEYTVKLNNAAEVKKANTITLEDYISTGKGRIFTSSKSKIAVIYAQGQILYGEGNEDIIGQGLINSAIKKARKDKNVKAIVLRVNSPGGSALASELIWRELELTKKEKPLVVSMGNVAASGGYYIACNADKIIAEPTTITGSIGVFGAVPNFNKVAGNIGINAEQVSTNNSPNYSVFEPMNQKFYDVTKEGVEQIYTTFVNRVAKGRNMTFEQVNEVAQGRVWTGKEAIEKGLVDTLGGLEDAIQIAAELAEVSDYRVRNYPNYKKDLKETLKFSPFGSISKEEVLKEALGNENYQLYNNINQMKNLKGIQARMPFIFNIK</sequence>
<accession>A0A1Y2PC42</accession>
<dbReference type="InterPro" id="IPR029045">
    <property type="entry name" value="ClpP/crotonase-like_dom_sf"/>
</dbReference>
<comment type="caution">
    <text evidence="10">The sequence shown here is derived from an EMBL/GenBank/DDBJ whole genome shotgun (WGS) entry which is preliminary data.</text>
</comment>
<dbReference type="InterPro" id="IPR047272">
    <property type="entry name" value="S49_SppA_C"/>
</dbReference>
<dbReference type="PIRSF" id="PIRSF001217">
    <property type="entry name" value="Protease_4_SppA"/>
    <property type="match status" value="1"/>
</dbReference>
<dbReference type="InParanoid" id="A0A1Y2PC42"/>
<dbReference type="PANTHER" id="PTHR33209">
    <property type="entry name" value="PROTEASE 4"/>
    <property type="match status" value="1"/>
</dbReference>
<keyword evidence="5" id="KW-0720">Serine protease</keyword>
<evidence type="ECO:0000256" key="5">
    <source>
        <dbReference type="ARBA" id="ARBA00022825"/>
    </source>
</evidence>
<keyword evidence="8" id="KW-0812">Transmembrane</keyword>
<dbReference type="Gene3D" id="6.20.330.10">
    <property type="match status" value="1"/>
</dbReference>